<proteinExistence type="predicted"/>
<gene>
    <name evidence="2" type="ORF">PAHAL_6G303700</name>
</gene>
<dbReference type="Gramene" id="PAN36708">
    <property type="protein sequence ID" value="PAN36708"/>
    <property type="gene ID" value="PAHAL_6G303700"/>
</dbReference>
<dbReference type="AlphaFoldDB" id="A0A2S3I4S8"/>
<evidence type="ECO:0000313" key="2">
    <source>
        <dbReference type="EMBL" id="PAN36708.1"/>
    </source>
</evidence>
<dbReference type="Proteomes" id="UP000243499">
    <property type="component" value="Chromosome 6"/>
</dbReference>
<name>A0A2S3I4S8_9POAL</name>
<dbReference type="PANTHER" id="PTHR37696">
    <property type="entry name" value="ADENYLOSUCCINATE SYNTHETASE-RELATED"/>
    <property type="match status" value="1"/>
</dbReference>
<evidence type="ECO:0000256" key="1">
    <source>
        <dbReference type="SAM" id="MobiDB-lite"/>
    </source>
</evidence>
<accession>A0A2S3I4S8</accession>
<feature type="region of interest" description="Disordered" evidence="1">
    <location>
        <begin position="51"/>
        <end position="73"/>
    </location>
</feature>
<sequence length="73" mass="7986">MPPVVSRSDRIVRRTAMVGAATAAYLLLTADYGPNYPNPIRKRMESLALFSEPDRSGVHQAQQADTNSKPDGK</sequence>
<dbReference type="EMBL" id="CM008051">
    <property type="protein sequence ID" value="PAN36708.1"/>
    <property type="molecule type" value="Genomic_DNA"/>
</dbReference>
<dbReference type="PANTHER" id="PTHR37696:SF1">
    <property type="entry name" value="ADENYLOSUCCINATE SYNTHETASE-RELATED"/>
    <property type="match status" value="1"/>
</dbReference>
<protein>
    <submittedName>
        <fullName evidence="2">Uncharacterized protein</fullName>
    </submittedName>
</protein>
<organism evidence="2">
    <name type="scientific">Panicum hallii</name>
    <dbReference type="NCBI Taxonomy" id="206008"/>
    <lineage>
        <taxon>Eukaryota</taxon>
        <taxon>Viridiplantae</taxon>
        <taxon>Streptophyta</taxon>
        <taxon>Embryophyta</taxon>
        <taxon>Tracheophyta</taxon>
        <taxon>Spermatophyta</taxon>
        <taxon>Magnoliopsida</taxon>
        <taxon>Liliopsida</taxon>
        <taxon>Poales</taxon>
        <taxon>Poaceae</taxon>
        <taxon>PACMAD clade</taxon>
        <taxon>Panicoideae</taxon>
        <taxon>Panicodae</taxon>
        <taxon>Paniceae</taxon>
        <taxon>Panicinae</taxon>
        <taxon>Panicum</taxon>
        <taxon>Panicum sect. Panicum</taxon>
    </lineage>
</organism>
<reference evidence="2" key="1">
    <citation type="submission" date="2018-04" db="EMBL/GenBank/DDBJ databases">
        <title>WGS assembly of Panicum hallii.</title>
        <authorList>
            <person name="Lovell J."/>
            <person name="Jenkins J."/>
            <person name="Lowry D."/>
            <person name="Mamidi S."/>
            <person name="Sreedasyam A."/>
            <person name="Weng X."/>
            <person name="Barry K."/>
            <person name="Bonette J."/>
            <person name="Campitelli B."/>
            <person name="Daum C."/>
            <person name="Gordon S."/>
            <person name="Gould B."/>
            <person name="Lipzen A."/>
            <person name="Macqueen A."/>
            <person name="Palacio-Mejia J."/>
            <person name="Plott C."/>
            <person name="Shakirov E."/>
            <person name="Shu S."/>
            <person name="Yoshinaga Y."/>
            <person name="Zane M."/>
            <person name="Rokhsar D."/>
            <person name="Grimwood J."/>
            <person name="Schmutz J."/>
            <person name="Juenger T."/>
        </authorList>
    </citation>
    <scope>NUCLEOTIDE SEQUENCE [LARGE SCALE GENOMIC DNA]</scope>
    <source>
        <strain evidence="2">FIL2</strain>
    </source>
</reference>